<organism evidence="1 2">
    <name type="scientific">Corchorus olitorius</name>
    <dbReference type="NCBI Taxonomy" id="93759"/>
    <lineage>
        <taxon>Eukaryota</taxon>
        <taxon>Viridiplantae</taxon>
        <taxon>Streptophyta</taxon>
        <taxon>Embryophyta</taxon>
        <taxon>Tracheophyta</taxon>
        <taxon>Spermatophyta</taxon>
        <taxon>Magnoliopsida</taxon>
        <taxon>eudicotyledons</taxon>
        <taxon>Gunneridae</taxon>
        <taxon>Pentapetalae</taxon>
        <taxon>rosids</taxon>
        <taxon>malvids</taxon>
        <taxon>Malvales</taxon>
        <taxon>Malvaceae</taxon>
        <taxon>Grewioideae</taxon>
        <taxon>Apeibeae</taxon>
        <taxon>Corchorus</taxon>
    </lineage>
</organism>
<protein>
    <submittedName>
        <fullName evidence="1">Uncharacterized protein</fullName>
    </submittedName>
</protein>
<accession>A0A1R3H8S0</accession>
<keyword evidence="2" id="KW-1185">Reference proteome</keyword>
<comment type="caution">
    <text evidence="1">The sequence shown here is derived from an EMBL/GenBank/DDBJ whole genome shotgun (WGS) entry which is preliminary data.</text>
</comment>
<reference evidence="2" key="1">
    <citation type="submission" date="2013-09" db="EMBL/GenBank/DDBJ databases">
        <title>Corchorus olitorius genome sequencing.</title>
        <authorList>
            <person name="Alam M."/>
            <person name="Haque M.S."/>
            <person name="Islam M.S."/>
            <person name="Emdad E.M."/>
            <person name="Islam M.M."/>
            <person name="Ahmed B."/>
            <person name="Halim A."/>
            <person name="Hossen Q.M.M."/>
            <person name="Hossain M.Z."/>
            <person name="Ahmed R."/>
            <person name="Khan M.M."/>
            <person name="Islam R."/>
            <person name="Rashid M.M."/>
            <person name="Khan S.A."/>
            <person name="Rahman M.S."/>
            <person name="Alam M."/>
            <person name="Yahiya A.S."/>
            <person name="Khan M.S."/>
            <person name="Azam M.S."/>
            <person name="Haque T."/>
            <person name="Lashkar M.Z.H."/>
            <person name="Akhand A.I."/>
            <person name="Morshed G."/>
            <person name="Roy S."/>
            <person name="Uddin K.S."/>
            <person name="Rabeya T."/>
            <person name="Hossain A.S."/>
            <person name="Chowdhury A."/>
            <person name="Snigdha A.R."/>
            <person name="Mortoza M.S."/>
            <person name="Matin S.A."/>
            <person name="Hoque S.M.E."/>
            <person name="Islam M.K."/>
            <person name="Roy D.K."/>
            <person name="Haider R."/>
            <person name="Moosa M.M."/>
            <person name="Elias S.M."/>
            <person name="Hasan A.M."/>
            <person name="Jahan S."/>
            <person name="Shafiuddin M."/>
            <person name="Mahmood N."/>
            <person name="Shommy N.S."/>
        </authorList>
    </citation>
    <scope>NUCLEOTIDE SEQUENCE [LARGE SCALE GENOMIC DNA]</scope>
    <source>
        <strain evidence="2">cv. O-4</strain>
    </source>
</reference>
<gene>
    <name evidence="1" type="ORF">COLO4_30462</name>
</gene>
<evidence type="ECO:0000313" key="2">
    <source>
        <dbReference type="Proteomes" id="UP000187203"/>
    </source>
</evidence>
<evidence type="ECO:0000313" key="1">
    <source>
        <dbReference type="EMBL" id="OMO66646.1"/>
    </source>
</evidence>
<proteinExistence type="predicted"/>
<sequence length="213" mass="25243">MTSILSLDRSLGIYRSRLFTSKQINVNGDGCVLSVDKELREYSEDYEAEEYLDDEVCCLMNLRFKEMCEGNIENVDENLRHFQSHFESFSEYKDFVKDHYVSWTGEKFELFILALRVHLIKSADAFEAFKNHFEKIDFKWKDRMDREIFSDEVVGELCRVVYDYTPEGQTKLHFIDDAEDLVKYLRNVFNHHFLTEGTEAASKKSQYLLLRCS</sequence>
<dbReference type="Proteomes" id="UP000187203">
    <property type="component" value="Unassembled WGS sequence"/>
</dbReference>
<dbReference type="AlphaFoldDB" id="A0A1R3H8S0"/>
<dbReference type="EMBL" id="AWUE01020730">
    <property type="protein sequence ID" value="OMO66646.1"/>
    <property type="molecule type" value="Genomic_DNA"/>
</dbReference>
<name>A0A1R3H8S0_9ROSI</name>